<dbReference type="PANTHER" id="PTHR12272">
    <property type="entry name" value="DEADENYLATION COMPLEX SUBUNIT PAN3"/>
    <property type="match status" value="1"/>
</dbReference>
<evidence type="ECO:0000313" key="10">
    <source>
        <dbReference type="EMBL" id="KAF9516648.1"/>
    </source>
</evidence>
<comment type="domain">
    <text evidence="7">The pseudokinase domain, the coiled-coil (CC), and C-terminal knob domain (CK) form a structural unit (PKC) that forms an extensive high-affinity interaction surface for PAN2.</text>
</comment>
<dbReference type="GO" id="GO:0031251">
    <property type="term" value="C:PAN complex"/>
    <property type="evidence" value="ECO:0007669"/>
    <property type="project" value="UniProtKB-UniRule"/>
</dbReference>
<accession>A0A9P6B2Q6</accession>
<evidence type="ECO:0000259" key="9">
    <source>
        <dbReference type="PROSITE" id="PS50011"/>
    </source>
</evidence>
<keyword evidence="5 7" id="KW-0067">ATP-binding</keyword>
<feature type="coiled-coil region" evidence="7">
    <location>
        <begin position="422"/>
        <end position="460"/>
    </location>
</feature>
<evidence type="ECO:0000256" key="2">
    <source>
        <dbReference type="ARBA" id="ARBA00022490"/>
    </source>
</evidence>
<dbReference type="InterPro" id="IPR000719">
    <property type="entry name" value="Prot_kinase_dom"/>
</dbReference>
<dbReference type="GO" id="GO:0008143">
    <property type="term" value="F:poly(A) binding"/>
    <property type="evidence" value="ECO:0007669"/>
    <property type="project" value="TreeGrafter"/>
</dbReference>
<evidence type="ECO:0000256" key="6">
    <source>
        <dbReference type="ARBA" id="ARBA00023054"/>
    </source>
</evidence>
<comment type="function">
    <text evidence="7">Regulatory subunit of the poly(A)-nuclease (PAN) deadenylation complex, one of two cytoplasmic mRNA deadenylases involved in mRNA turnover. PAN specifically shortens poly(A) tails of RNA and the activity is stimulated by poly(A)-binding protein PAB1. PAN deadenylation is followed by rapid degradation of the shortened mRNA tails by the CCR4-NOT complex. Deadenylated mRNAs are then degraded by two alternative mechanisms, namely exosome-mediated 3'-5' exonucleolytic degradation, or deadenlyation-dependent mRNA decaping and subsequent 5'-3' exonucleolytic degradation by XRN1. May also be involved in post-transcriptional maturation of mRNA poly(A) tails. PAN3 acts as a positive regulator for PAN activity, recruiting the catalytic subunit PAN2 to mRNA via its interaction with RNA and with PAB1.</text>
</comment>
<organism evidence="10 11">
    <name type="scientific">Hydnum rufescens UP504</name>
    <dbReference type="NCBI Taxonomy" id="1448309"/>
    <lineage>
        <taxon>Eukaryota</taxon>
        <taxon>Fungi</taxon>
        <taxon>Dikarya</taxon>
        <taxon>Basidiomycota</taxon>
        <taxon>Agaricomycotina</taxon>
        <taxon>Agaricomycetes</taxon>
        <taxon>Cantharellales</taxon>
        <taxon>Hydnaceae</taxon>
        <taxon>Hydnum</taxon>
    </lineage>
</organism>
<dbReference type="GO" id="GO:0000289">
    <property type="term" value="P:nuclear-transcribed mRNA poly(A) tail shortening"/>
    <property type="evidence" value="ECO:0007669"/>
    <property type="project" value="UniProtKB-UniRule"/>
</dbReference>
<comment type="domain">
    <text evidence="7">The N-terminal zinc finger binds to poly(A) RNA.</text>
</comment>
<keyword evidence="6 7" id="KW-0175">Coiled coil</keyword>
<comment type="domain">
    <text evidence="7">Contains a pseudokinase domain. The protein kinase domain is predicted to be catalytically inactive because some of the residues important for catalytic activity are substituted and it lacks the equivalent of the binding site for a peptide substrate. However, it has retained an ATP-binding site and ATP-binding is required for mRNA degradation, stimulating the activity of the PAN2 nuclease in vitro. The nucleotide-binding site is juxtaposed to the RNase active site of PAN2 in the complex and may actually bind nucleosides of a poly(A) RNA rather than ATP, feeding the poly(A)-tail to the active site of the deadenylase and thus increasing the efficiency with which this distributive enzyme degrades oligo(A) RNAs.</text>
</comment>
<dbReference type="FunFam" id="1.20.5.5160:FF:000002">
    <property type="entry name" value="PAN2-PAN3 deadenylation complex subunit PAN3"/>
    <property type="match status" value="1"/>
</dbReference>
<comment type="caution">
    <text evidence="10">The sequence shown here is derived from an EMBL/GenBank/DDBJ whole genome shotgun (WGS) entry which is preliminary data.</text>
</comment>
<comment type="subunit">
    <text evidence="7">Homodimer. Forms a heterotrimer with a catalytic subunit PAN2 to form the poly(A)-nuclease (PAN) deadenylation complex. Interacts (via PAM-2 motif) with poly(A)-binding protein PAB1 (via PABC domain), conferring substrate specificity of the enzyme complex.</text>
</comment>
<comment type="subcellular location">
    <subcellularLocation>
        <location evidence="1 7">Cytoplasm</location>
    </subcellularLocation>
</comment>
<dbReference type="InterPro" id="IPR011009">
    <property type="entry name" value="Kinase-like_dom_sf"/>
</dbReference>
<dbReference type="Pfam" id="PF18101">
    <property type="entry name" value="Pan3_CK"/>
    <property type="match status" value="1"/>
</dbReference>
<keyword evidence="2 7" id="KW-0963">Cytoplasm</keyword>
<evidence type="ECO:0000256" key="8">
    <source>
        <dbReference type="SAM" id="MobiDB-lite"/>
    </source>
</evidence>
<feature type="region of interest" description="Knob domain" evidence="7">
    <location>
        <begin position="461"/>
        <end position="569"/>
    </location>
</feature>
<dbReference type="OrthoDB" id="204958at2759"/>
<evidence type="ECO:0000256" key="3">
    <source>
        <dbReference type="ARBA" id="ARBA00022664"/>
    </source>
</evidence>
<keyword evidence="3 7" id="KW-0507">mRNA processing</keyword>
<feature type="binding site" evidence="7">
    <location>
        <begin position="239"/>
        <end position="246"/>
    </location>
    <ligand>
        <name>ATP</name>
        <dbReference type="ChEBI" id="CHEBI:30616"/>
    </ligand>
</feature>
<dbReference type="GO" id="GO:0000932">
    <property type="term" value="C:P-body"/>
    <property type="evidence" value="ECO:0007669"/>
    <property type="project" value="TreeGrafter"/>
</dbReference>
<dbReference type="EMBL" id="MU128937">
    <property type="protein sequence ID" value="KAF9516648.1"/>
    <property type="molecule type" value="Genomic_DNA"/>
</dbReference>
<dbReference type="GO" id="GO:0004672">
    <property type="term" value="F:protein kinase activity"/>
    <property type="evidence" value="ECO:0007669"/>
    <property type="project" value="InterPro"/>
</dbReference>
<dbReference type="PANTHER" id="PTHR12272:SF11">
    <property type="entry name" value="PAN2-PAN3 DEADENYLATION COMPLEX SUBUNIT PAN3"/>
    <property type="match status" value="1"/>
</dbReference>
<comment type="similarity">
    <text evidence="7">Belongs to the protein kinase superfamily. PAN3 family.</text>
</comment>
<gene>
    <name evidence="7" type="primary">PAN3</name>
    <name evidence="10" type="ORF">BS47DRAFT_619910</name>
</gene>
<reference evidence="10" key="1">
    <citation type="journal article" date="2020" name="Nat. Commun.">
        <title>Large-scale genome sequencing of mycorrhizal fungi provides insights into the early evolution of symbiotic traits.</title>
        <authorList>
            <person name="Miyauchi S."/>
            <person name="Kiss E."/>
            <person name="Kuo A."/>
            <person name="Drula E."/>
            <person name="Kohler A."/>
            <person name="Sanchez-Garcia M."/>
            <person name="Morin E."/>
            <person name="Andreopoulos B."/>
            <person name="Barry K.W."/>
            <person name="Bonito G."/>
            <person name="Buee M."/>
            <person name="Carver A."/>
            <person name="Chen C."/>
            <person name="Cichocki N."/>
            <person name="Clum A."/>
            <person name="Culley D."/>
            <person name="Crous P.W."/>
            <person name="Fauchery L."/>
            <person name="Girlanda M."/>
            <person name="Hayes R.D."/>
            <person name="Keri Z."/>
            <person name="LaButti K."/>
            <person name="Lipzen A."/>
            <person name="Lombard V."/>
            <person name="Magnuson J."/>
            <person name="Maillard F."/>
            <person name="Murat C."/>
            <person name="Nolan M."/>
            <person name="Ohm R.A."/>
            <person name="Pangilinan J."/>
            <person name="Pereira M.F."/>
            <person name="Perotto S."/>
            <person name="Peter M."/>
            <person name="Pfister S."/>
            <person name="Riley R."/>
            <person name="Sitrit Y."/>
            <person name="Stielow J.B."/>
            <person name="Szollosi G."/>
            <person name="Zifcakova L."/>
            <person name="Stursova M."/>
            <person name="Spatafora J.W."/>
            <person name="Tedersoo L."/>
            <person name="Vaario L.M."/>
            <person name="Yamada A."/>
            <person name="Yan M."/>
            <person name="Wang P."/>
            <person name="Xu J."/>
            <person name="Bruns T."/>
            <person name="Baldrian P."/>
            <person name="Vilgalys R."/>
            <person name="Dunand C."/>
            <person name="Henrissat B."/>
            <person name="Grigoriev I.V."/>
            <person name="Hibbett D."/>
            <person name="Nagy L.G."/>
            <person name="Martin F.M."/>
        </authorList>
    </citation>
    <scope>NUCLEOTIDE SEQUENCE</scope>
    <source>
        <strain evidence="10">UP504</strain>
    </source>
</reference>
<name>A0A9P6B2Q6_9AGAM</name>
<evidence type="ECO:0000256" key="4">
    <source>
        <dbReference type="ARBA" id="ARBA00022741"/>
    </source>
</evidence>
<dbReference type="GO" id="GO:0006397">
    <property type="term" value="P:mRNA processing"/>
    <property type="evidence" value="ECO:0007669"/>
    <property type="project" value="UniProtKB-KW"/>
</dbReference>
<dbReference type="Gene3D" id="1.10.510.10">
    <property type="entry name" value="Transferase(Phosphotransferase) domain 1"/>
    <property type="match status" value="2"/>
</dbReference>
<keyword evidence="4 7" id="KW-0547">Nucleotide-binding</keyword>
<protein>
    <recommendedName>
        <fullName evidence="7">PAN2-PAN3 deadenylation complex subunit PAN3</fullName>
    </recommendedName>
    <alternativeName>
        <fullName evidence="7">PAB1P-dependent poly(A)-specific ribonuclease</fullName>
    </alternativeName>
    <alternativeName>
        <fullName evidence="7">Poly(A)-nuclease deadenylation complex subunit 3</fullName>
        <shortName evidence="7">PAN deadenylation complex subunit 3</shortName>
    </alternativeName>
</protein>
<feature type="domain" description="Protein kinase" evidence="9">
    <location>
        <begin position="161"/>
        <end position="481"/>
    </location>
</feature>
<dbReference type="Gene3D" id="1.20.5.5160">
    <property type="match status" value="1"/>
</dbReference>
<dbReference type="InterPro" id="IPR041332">
    <property type="entry name" value="Pan3_CK"/>
</dbReference>
<proteinExistence type="inferred from homology"/>
<dbReference type="AlphaFoldDB" id="A0A9P6B2Q6"/>
<dbReference type="Proteomes" id="UP000886523">
    <property type="component" value="Unassembled WGS sequence"/>
</dbReference>
<dbReference type="FunFam" id="1.10.287.3700:FF:000001">
    <property type="entry name" value="PAN2-PAN3 deadenylation complex subunit PAN3"/>
    <property type="match status" value="1"/>
</dbReference>
<dbReference type="InterPro" id="IPR030844">
    <property type="entry name" value="PAN3"/>
</dbReference>
<dbReference type="HAMAP" id="MF_03181">
    <property type="entry name" value="PAN3"/>
    <property type="match status" value="1"/>
</dbReference>
<sequence>MNNIELDPSQPSTYLANEVQTQLYAQAGYLDTQEYYHTPPTFVRQPLNYHLYTQLPYLPYGSASQSKPPSHRFFMSDTLREDLQRRSEAIYSLTPRYPSNEKPLPEELHVYHSLVPLEPSGPGSGTSSPGGSAYLASAGGFYPHPSGSGGGDGKDGRDSREQLRRKWFAGFSSMVYKATNREDGSLVVLRRIEGFRLMQESAFGGIEAWRKIKHPNIVSLREAFTTRAFGDHSLVFAYDYHPTAQTLYNLHFASDAHPSGASRPPRNARYGRGGHAQRDSGSNGSVQNHVEESIMWSYVIQIANAMKEVHDQGLALRSLDVTKVLVTGKNRVRINCCGIFDVLSYDPRHVNIEALQQDDLINFGRLVFALCCHSVAPVTNLTKALEVLSRHYSPDMKNVALFLISKPAPGKVIDQLLEMFGTRLLTEMNALQNYADQLEGELMSELENGRLVRLMSKMGFINERPDFNHELRWSETGDRYIISLFRDYVFHQVDETQKPVVNITHVIACLNKLDTGSDERIMLVSRDEQTCLVVSYKEIKACIDSAFSELARPDCQGFCDDHSCLRGDF</sequence>
<feature type="region of interest" description="Disordered" evidence="8">
    <location>
        <begin position="258"/>
        <end position="286"/>
    </location>
</feature>
<evidence type="ECO:0000256" key="7">
    <source>
        <dbReference type="HAMAP-Rule" id="MF_03181"/>
    </source>
</evidence>
<comment type="caution">
    <text evidence="7">Lacks conserved residue(s) required for the propagation of feature annotation.</text>
</comment>
<feature type="binding site" evidence="7">
    <location>
        <begin position="322"/>
        <end position="323"/>
    </location>
    <ligand>
        <name>ATP</name>
        <dbReference type="ChEBI" id="CHEBI:30616"/>
    </ligand>
</feature>
<dbReference type="SUPFAM" id="SSF56112">
    <property type="entry name" value="Protein kinase-like (PK-like)"/>
    <property type="match status" value="1"/>
</dbReference>
<keyword evidence="11" id="KW-1185">Reference proteome</keyword>
<dbReference type="GO" id="GO:0005524">
    <property type="term" value="F:ATP binding"/>
    <property type="evidence" value="ECO:0007669"/>
    <property type="project" value="UniProtKB-UniRule"/>
</dbReference>
<evidence type="ECO:0000256" key="1">
    <source>
        <dbReference type="ARBA" id="ARBA00004496"/>
    </source>
</evidence>
<evidence type="ECO:0000313" key="11">
    <source>
        <dbReference type="Proteomes" id="UP000886523"/>
    </source>
</evidence>
<feature type="binding site" evidence="7">
    <location>
        <position position="190"/>
    </location>
    <ligand>
        <name>ATP</name>
        <dbReference type="ChEBI" id="CHEBI:30616"/>
    </ligand>
</feature>
<dbReference type="PROSITE" id="PS50011">
    <property type="entry name" value="PROTEIN_KINASE_DOM"/>
    <property type="match status" value="1"/>
</dbReference>
<evidence type="ECO:0000256" key="5">
    <source>
        <dbReference type="ARBA" id="ARBA00022840"/>
    </source>
</evidence>
<dbReference type="Gene3D" id="1.10.287.3700">
    <property type="match status" value="1"/>
</dbReference>